<dbReference type="InterPro" id="IPR050154">
    <property type="entry name" value="UbiB_kinase"/>
</dbReference>
<proteinExistence type="inferred from homology"/>
<evidence type="ECO:0000313" key="3">
    <source>
        <dbReference type="EMBL" id="MFC5752729.1"/>
    </source>
</evidence>
<dbReference type="PANTHER" id="PTHR10566">
    <property type="entry name" value="CHAPERONE-ACTIVITY OF BC1 COMPLEX CABC1 -RELATED"/>
    <property type="match status" value="1"/>
</dbReference>
<dbReference type="InterPro" id="IPR011009">
    <property type="entry name" value="Kinase-like_dom_sf"/>
</dbReference>
<dbReference type="GO" id="GO:0016301">
    <property type="term" value="F:kinase activity"/>
    <property type="evidence" value="ECO:0007669"/>
    <property type="project" value="UniProtKB-KW"/>
</dbReference>
<sequence>MTEQPRPPVARRGRISRAAPLLGAAARTAGEAVVASLRGGRGAEFHGRAAERYAQRLGRSKGVLMKAGQLMSFAGFGPAMEGEYAHVYRAALSRLQDDAPPMPYPMAAGMVAVELGAPPEELFAAFDREPLAAASIGQVHAATLRDGRRVAVKIQYPGVEEAIRADLSNTELLVSFFSLARSMIPSMTRMDMRALAREAAERIGEELDYRAEAAHQAEFAEIYRGHPFIRVPDVVPELCSDRVLTMELAEGMRWSRALTADAGLRDRWGEAVYRFTLGSLRRLGLFHADPHPGNYLFHEDGTVTFLDFGCVKRFAPHQIRQIRAMVTAAVDDDPAAFAGALHDAGLVTSDGDGAPGPADLLAWFRATLHSVVGPQPHTYGPEQSARTMQTAFSVSGEHGPVLRRVSLPPDFLFLTRIEMGMNAVLGELRCTGPWLDVLNEWDRNGPPATPYGELDQTFWKERHDGRSIS</sequence>
<gene>
    <name evidence="3" type="ORF">ACFPZN_44565</name>
</gene>
<protein>
    <submittedName>
        <fullName evidence="3">ABC1 kinase family protein</fullName>
    </submittedName>
</protein>
<comment type="similarity">
    <text evidence="1">Belongs to the protein kinase superfamily. ADCK protein kinase family.</text>
</comment>
<dbReference type="Proteomes" id="UP001596074">
    <property type="component" value="Unassembled WGS sequence"/>
</dbReference>
<dbReference type="InterPro" id="IPR034646">
    <property type="entry name" value="ADCK3_dom"/>
</dbReference>
<reference evidence="4" key="1">
    <citation type="journal article" date="2019" name="Int. J. Syst. Evol. Microbiol.">
        <title>The Global Catalogue of Microorganisms (GCM) 10K type strain sequencing project: providing services to taxonomists for standard genome sequencing and annotation.</title>
        <authorList>
            <consortium name="The Broad Institute Genomics Platform"/>
            <consortium name="The Broad Institute Genome Sequencing Center for Infectious Disease"/>
            <person name="Wu L."/>
            <person name="Ma J."/>
        </authorList>
    </citation>
    <scope>NUCLEOTIDE SEQUENCE [LARGE SCALE GENOMIC DNA]</scope>
    <source>
        <strain evidence="4">KCTC 42087</strain>
    </source>
</reference>
<dbReference type="Pfam" id="PF03109">
    <property type="entry name" value="ABC1"/>
    <property type="match status" value="1"/>
</dbReference>
<feature type="domain" description="ABC1 atypical kinase-like" evidence="2">
    <location>
        <begin position="94"/>
        <end position="335"/>
    </location>
</feature>
<keyword evidence="4" id="KW-1185">Reference proteome</keyword>
<evidence type="ECO:0000259" key="2">
    <source>
        <dbReference type="Pfam" id="PF03109"/>
    </source>
</evidence>
<dbReference type="PANTHER" id="PTHR10566:SF113">
    <property type="entry name" value="PROTEIN ACTIVITY OF BC1 COMPLEX KINASE 7, CHLOROPLASTIC"/>
    <property type="match status" value="1"/>
</dbReference>
<dbReference type="CDD" id="cd13970">
    <property type="entry name" value="ABC1_ADCK3"/>
    <property type="match status" value="1"/>
</dbReference>
<comment type="caution">
    <text evidence="3">The sequence shown here is derived from an EMBL/GenBank/DDBJ whole genome shotgun (WGS) entry which is preliminary data.</text>
</comment>
<name>A0ABW1ADW8_9ACTN</name>
<dbReference type="SUPFAM" id="SSF56112">
    <property type="entry name" value="Protein kinase-like (PK-like)"/>
    <property type="match status" value="1"/>
</dbReference>
<evidence type="ECO:0000313" key="4">
    <source>
        <dbReference type="Proteomes" id="UP001596074"/>
    </source>
</evidence>
<evidence type="ECO:0000256" key="1">
    <source>
        <dbReference type="ARBA" id="ARBA00009670"/>
    </source>
</evidence>
<keyword evidence="3" id="KW-0418">Kinase</keyword>
<keyword evidence="3" id="KW-0808">Transferase</keyword>
<dbReference type="RefSeq" id="WP_378289009.1">
    <property type="nucleotide sequence ID" value="NZ_JBHSON010000095.1"/>
</dbReference>
<organism evidence="3 4">
    <name type="scientific">Actinomadura rugatobispora</name>
    <dbReference type="NCBI Taxonomy" id="1994"/>
    <lineage>
        <taxon>Bacteria</taxon>
        <taxon>Bacillati</taxon>
        <taxon>Actinomycetota</taxon>
        <taxon>Actinomycetes</taxon>
        <taxon>Streptosporangiales</taxon>
        <taxon>Thermomonosporaceae</taxon>
        <taxon>Actinomadura</taxon>
    </lineage>
</organism>
<dbReference type="EMBL" id="JBHSON010000095">
    <property type="protein sequence ID" value="MFC5752729.1"/>
    <property type="molecule type" value="Genomic_DNA"/>
</dbReference>
<dbReference type="InterPro" id="IPR004147">
    <property type="entry name" value="ABC1_dom"/>
</dbReference>
<accession>A0ABW1ADW8</accession>